<gene>
    <name evidence="2" type="ORF">METZ01_LOCUS80454</name>
</gene>
<dbReference type="AlphaFoldDB" id="A0A381UHH5"/>
<reference evidence="2" key="1">
    <citation type="submission" date="2018-05" db="EMBL/GenBank/DDBJ databases">
        <authorList>
            <person name="Lanie J.A."/>
            <person name="Ng W.-L."/>
            <person name="Kazmierczak K.M."/>
            <person name="Andrzejewski T.M."/>
            <person name="Davidsen T.M."/>
            <person name="Wayne K.J."/>
            <person name="Tettelin H."/>
            <person name="Glass J.I."/>
            <person name="Rusch D."/>
            <person name="Podicherti R."/>
            <person name="Tsui H.-C.T."/>
            <person name="Winkler M.E."/>
        </authorList>
    </citation>
    <scope>NUCLEOTIDE SEQUENCE</scope>
</reference>
<organism evidence="2">
    <name type="scientific">marine metagenome</name>
    <dbReference type="NCBI Taxonomy" id="408172"/>
    <lineage>
        <taxon>unclassified sequences</taxon>
        <taxon>metagenomes</taxon>
        <taxon>ecological metagenomes</taxon>
    </lineage>
</organism>
<protein>
    <recommendedName>
        <fullName evidence="1">Metallo-beta-lactamase domain-containing protein</fullName>
    </recommendedName>
</protein>
<dbReference type="GO" id="GO:0042781">
    <property type="term" value="F:3'-tRNA processing endoribonuclease activity"/>
    <property type="evidence" value="ECO:0007669"/>
    <property type="project" value="TreeGrafter"/>
</dbReference>
<feature type="non-terminal residue" evidence="2">
    <location>
        <position position="118"/>
    </location>
</feature>
<dbReference type="SUPFAM" id="SSF56281">
    <property type="entry name" value="Metallo-hydrolase/oxidoreductase"/>
    <property type="match status" value="1"/>
</dbReference>
<dbReference type="PANTHER" id="PTHR46018">
    <property type="entry name" value="ZINC PHOSPHODIESTERASE ELAC PROTEIN 1"/>
    <property type="match status" value="1"/>
</dbReference>
<dbReference type="InterPro" id="IPR036866">
    <property type="entry name" value="RibonucZ/Hydroxyglut_hydro"/>
</dbReference>
<accession>A0A381UHH5</accession>
<proteinExistence type="predicted"/>
<evidence type="ECO:0000259" key="1">
    <source>
        <dbReference type="Pfam" id="PF12706"/>
    </source>
</evidence>
<dbReference type="PANTHER" id="PTHR46018:SF2">
    <property type="entry name" value="ZINC PHOSPHODIESTERASE ELAC PROTEIN 1"/>
    <property type="match status" value="1"/>
</dbReference>
<evidence type="ECO:0000313" key="2">
    <source>
        <dbReference type="EMBL" id="SVA27600.1"/>
    </source>
</evidence>
<feature type="domain" description="Metallo-beta-lactamase" evidence="1">
    <location>
        <begin position="72"/>
        <end position="118"/>
    </location>
</feature>
<sequence length="118" mass="12382">MLSGGLMTKGLRLNAGRMMFLVGIIIGFSSSPVRLDAQAIPRTRLVLLGTGTPNADPERSGPATAVVVDDRAYLIDAGPGIVRRAALAAREKDMPALSASGLNHVFITHLHSDHTVGL</sequence>
<dbReference type="Pfam" id="PF12706">
    <property type="entry name" value="Lactamase_B_2"/>
    <property type="match status" value="1"/>
</dbReference>
<name>A0A381UHH5_9ZZZZ</name>
<dbReference type="Gene3D" id="3.60.15.10">
    <property type="entry name" value="Ribonuclease Z/Hydroxyacylglutathione hydrolase-like"/>
    <property type="match status" value="1"/>
</dbReference>
<dbReference type="EMBL" id="UINC01006450">
    <property type="protein sequence ID" value="SVA27600.1"/>
    <property type="molecule type" value="Genomic_DNA"/>
</dbReference>
<dbReference type="InterPro" id="IPR001279">
    <property type="entry name" value="Metallo-B-lactamas"/>
</dbReference>